<feature type="chain" id="PRO_5042261284" evidence="1">
    <location>
        <begin position="22"/>
        <end position="197"/>
    </location>
</feature>
<dbReference type="EMBL" id="JARKIB010000060">
    <property type="protein sequence ID" value="KAJ7752109.1"/>
    <property type="molecule type" value="Genomic_DNA"/>
</dbReference>
<sequence>MFWLPLLTLPAFPLCPGSNYCLPFWIPCCVSASKICSIFLHFGLSSIYALHYTFTNQRRRAYYPATIFPHSPAALRLPRTLSPQETLRHIAQEPDLDLQIGFHMVNSGLYAHDRASPGVVYCVARVPTKILKGGRLTEAEFLAAADLKFGVTKDLPARRRAYNACEGNEDTHLWLFCVATRQHHRLEVPPGTTGLIQ</sequence>
<evidence type="ECO:0000313" key="2">
    <source>
        <dbReference type="EMBL" id="KAJ7752109.1"/>
    </source>
</evidence>
<dbReference type="Proteomes" id="UP001215598">
    <property type="component" value="Unassembled WGS sequence"/>
</dbReference>
<protein>
    <submittedName>
        <fullName evidence="2">Uncharacterized protein</fullName>
    </submittedName>
</protein>
<evidence type="ECO:0000313" key="3">
    <source>
        <dbReference type="Proteomes" id="UP001215598"/>
    </source>
</evidence>
<feature type="signal peptide" evidence="1">
    <location>
        <begin position="1"/>
        <end position="21"/>
    </location>
</feature>
<name>A0AAD7NA41_9AGAR</name>
<accession>A0AAD7NA41</accession>
<proteinExistence type="predicted"/>
<organism evidence="2 3">
    <name type="scientific">Mycena metata</name>
    <dbReference type="NCBI Taxonomy" id="1033252"/>
    <lineage>
        <taxon>Eukaryota</taxon>
        <taxon>Fungi</taxon>
        <taxon>Dikarya</taxon>
        <taxon>Basidiomycota</taxon>
        <taxon>Agaricomycotina</taxon>
        <taxon>Agaricomycetes</taxon>
        <taxon>Agaricomycetidae</taxon>
        <taxon>Agaricales</taxon>
        <taxon>Marasmiineae</taxon>
        <taxon>Mycenaceae</taxon>
        <taxon>Mycena</taxon>
    </lineage>
</organism>
<keyword evidence="1" id="KW-0732">Signal</keyword>
<dbReference type="AlphaFoldDB" id="A0AAD7NA41"/>
<evidence type="ECO:0000256" key="1">
    <source>
        <dbReference type="SAM" id="SignalP"/>
    </source>
</evidence>
<gene>
    <name evidence="2" type="ORF">B0H16DRAFT_1460089</name>
</gene>
<comment type="caution">
    <text evidence="2">The sequence shown here is derived from an EMBL/GenBank/DDBJ whole genome shotgun (WGS) entry which is preliminary data.</text>
</comment>
<reference evidence="2" key="1">
    <citation type="submission" date="2023-03" db="EMBL/GenBank/DDBJ databases">
        <title>Massive genome expansion in bonnet fungi (Mycena s.s.) driven by repeated elements and novel gene families across ecological guilds.</title>
        <authorList>
            <consortium name="Lawrence Berkeley National Laboratory"/>
            <person name="Harder C.B."/>
            <person name="Miyauchi S."/>
            <person name="Viragh M."/>
            <person name="Kuo A."/>
            <person name="Thoen E."/>
            <person name="Andreopoulos B."/>
            <person name="Lu D."/>
            <person name="Skrede I."/>
            <person name="Drula E."/>
            <person name="Henrissat B."/>
            <person name="Morin E."/>
            <person name="Kohler A."/>
            <person name="Barry K."/>
            <person name="LaButti K."/>
            <person name="Morin E."/>
            <person name="Salamov A."/>
            <person name="Lipzen A."/>
            <person name="Mereny Z."/>
            <person name="Hegedus B."/>
            <person name="Baldrian P."/>
            <person name="Stursova M."/>
            <person name="Weitz H."/>
            <person name="Taylor A."/>
            <person name="Grigoriev I.V."/>
            <person name="Nagy L.G."/>
            <person name="Martin F."/>
            <person name="Kauserud H."/>
        </authorList>
    </citation>
    <scope>NUCLEOTIDE SEQUENCE</scope>
    <source>
        <strain evidence="2">CBHHK182m</strain>
    </source>
</reference>
<keyword evidence="3" id="KW-1185">Reference proteome</keyword>